<dbReference type="EMBL" id="JBEDNQ010000008">
    <property type="protein sequence ID" value="MEQ3552710.1"/>
    <property type="molecule type" value="Genomic_DNA"/>
</dbReference>
<keyword evidence="4 7" id="KW-0812">Transmembrane</keyword>
<feature type="transmembrane region" description="Helical" evidence="7">
    <location>
        <begin position="221"/>
        <end position="241"/>
    </location>
</feature>
<feature type="transmembrane region" description="Helical" evidence="7">
    <location>
        <begin position="168"/>
        <end position="194"/>
    </location>
</feature>
<feature type="domain" description="ABC transmembrane type-1" evidence="8">
    <location>
        <begin position="58"/>
        <end position="242"/>
    </location>
</feature>
<comment type="subcellular location">
    <subcellularLocation>
        <location evidence="1 7">Cell membrane</location>
        <topology evidence="1 7">Multi-pass membrane protein</topology>
    </subcellularLocation>
</comment>
<name>A0ABV1KE29_9PSEU</name>
<gene>
    <name evidence="9" type="ORF">WIS52_19735</name>
</gene>
<dbReference type="PROSITE" id="PS50928">
    <property type="entry name" value="ABC_TM1"/>
    <property type="match status" value="1"/>
</dbReference>
<evidence type="ECO:0000256" key="3">
    <source>
        <dbReference type="ARBA" id="ARBA00022475"/>
    </source>
</evidence>
<dbReference type="Proteomes" id="UP001494902">
    <property type="component" value="Unassembled WGS sequence"/>
</dbReference>
<evidence type="ECO:0000256" key="7">
    <source>
        <dbReference type="RuleBase" id="RU363032"/>
    </source>
</evidence>
<dbReference type="InterPro" id="IPR000515">
    <property type="entry name" value="MetI-like"/>
</dbReference>
<feature type="transmembrane region" description="Helical" evidence="7">
    <location>
        <begin position="96"/>
        <end position="118"/>
    </location>
</feature>
<evidence type="ECO:0000313" key="9">
    <source>
        <dbReference type="EMBL" id="MEQ3552710.1"/>
    </source>
</evidence>
<sequence>MTTSTVRAAALQLWLPVLVVAALFVATANSGSYYFPPLTEVLAALVDAFVGGGLLDDLLFSMRNVLVGLAIAIVVGVGLGVVIGESDRLRVACQPFLDLMRSTPMVAFVPVFILTFGIGSAPKVLLIAIGATWPILWNTIAGVHGISPAVRESVRSYRIPAGLRLRKVLLPGASPQIFAGIRISLAVSLVLMIVSEIYGSPNGLGNFVLVAGNSFRVTDTWAGTILIGVIGYLMTLVLIAVEHRVLGWARQRPPRERRAAGARVPAGKVAA</sequence>
<dbReference type="Gene3D" id="1.10.3720.10">
    <property type="entry name" value="MetI-like"/>
    <property type="match status" value="1"/>
</dbReference>
<keyword evidence="2 7" id="KW-0813">Transport</keyword>
<dbReference type="RefSeq" id="WP_349299781.1">
    <property type="nucleotide sequence ID" value="NZ_JBEDNQ010000008.1"/>
</dbReference>
<reference evidence="9 10" key="1">
    <citation type="submission" date="2024-03" db="EMBL/GenBank/DDBJ databases">
        <title>Draft genome sequence of Pseudonocardia nematodicida JCM 31783.</title>
        <authorList>
            <person name="Butdee W."/>
            <person name="Duangmal K."/>
        </authorList>
    </citation>
    <scope>NUCLEOTIDE SEQUENCE [LARGE SCALE GENOMIC DNA]</scope>
    <source>
        <strain evidence="9 10">JCM 31783</strain>
    </source>
</reference>
<evidence type="ECO:0000256" key="4">
    <source>
        <dbReference type="ARBA" id="ARBA00022692"/>
    </source>
</evidence>
<evidence type="ECO:0000256" key="1">
    <source>
        <dbReference type="ARBA" id="ARBA00004651"/>
    </source>
</evidence>
<evidence type="ECO:0000256" key="6">
    <source>
        <dbReference type="ARBA" id="ARBA00023136"/>
    </source>
</evidence>
<comment type="similarity">
    <text evidence="7">Belongs to the binding-protein-dependent transport system permease family.</text>
</comment>
<dbReference type="PANTHER" id="PTHR30151">
    <property type="entry name" value="ALKANE SULFONATE ABC TRANSPORTER-RELATED, MEMBRANE SUBUNIT"/>
    <property type="match status" value="1"/>
</dbReference>
<keyword evidence="3" id="KW-1003">Cell membrane</keyword>
<keyword evidence="10" id="KW-1185">Reference proteome</keyword>
<dbReference type="SUPFAM" id="SSF161098">
    <property type="entry name" value="MetI-like"/>
    <property type="match status" value="1"/>
</dbReference>
<keyword evidence="6 7" id="KW-0472">Membrane</keyword>
<dbReference type="InterPro" id="IPR035906">
    <property type="entry name" value="MetI-like_sf"/>
</dbReference>
<evidence type="ECO:0000259" key="8">
    <source>
        <dbReference type="PROSITE" id="PS50928"/>
    </source>
</evidence>
<dbReference type="CDD" id="cd06261">
    <property type="entry name" value="TM_PBP2"/>
    <property type="match status" value="1"/>
</dbReference>
<accession>A0ABV1KE29</accession>
<feature type="transmembrane region" description="Helical" evidence="7">
    <location>
        <begin position="124"/>
        <end position="147"/>
    </location>
</feature>
<keyword evidence="5 7" id="KW-1133">Transmembrane helix</keyword>
<evidence type="ECO:0000256" key="2">
    <source>
        <dbReference type="ARBA" id="ARBA00022448"/>
    </source>
</evidence>
<organism evidence="9 10">
    <name type="scientific">Pseudonocardia nematodicida</name>
    <dbReference type="NCBI Taxonomy" id="1206997"/>
    <lineage>
        <taxon>Bacteria</taxon>
        <taxon>Bacillati</taxon>
        <taxon>Actinomycetota</taxon>
        <taxon>Actinomycetes</taxon>
        <taxon>Pseudonocardiales</taxon>
        <taxon>Pseudonocardiaceae</taxon>
        <taxon>Pseudonocardia</taxon>
    </lineage>
</organism>
<dbReference type="PANTHER" id="PTHR30151:SF0">
    <property type="entry name" value="ABC TRANSPORTER PERMEASE PROTEIN MJ0413-RELATED"/>
    <property type="match status" value="1"/>
</dbReference>
<feature type="transmembrane region" description="Helical" evidence="7">
    <location>
        <begin position="65"/>
        <end position="84"/>
    </location>
</feature>
<comment type="caution">
    <text evidence="9">The sequence shown here is derived from an EMBL/GenBank/DDBJ whole genome shotgun (WGS) entry which is preliminary data.</text>
</comment>
<proteinExistence type="inferred from homology"/>
<evidence type="ECO:0000256" key="5">
    <source>
        <dbReference type="ARBA" id="ARBA00022989"/>
    </source>
</evidence>
<evidence type="ECO:0000313" key="10">
    <source>
        <dbReference type="Proteomes" id="UP001494902"/>
    </source>
</evidence>
<protein>
    <submittedName>
        <fullName evidence="9">ABC transporter permease</fullName>
    </submittedName>
</protein>
<dbReference type="Pfam" id="PF00528">
    <property type="entry name" value="BPD_transp_1"/>
    <property type="match status" value="1"/>
</dbReference>